<keyword evidence="1" id="KW-0418">Kinase</keyword>
<organism evidence="3 4">
    <name type="scientific">Actinocorallia longicatena</name>
    <dbReference type="NCBI Taxonomy" id="111803"/>
    <lineage>
        <taxon>Bacteria</taxon>
        <taxon>Bacillati</taxon>
        <taxon>Actinomycetota</taxon>
        <taxon>Actinomycetes</taxon>
        <taxon>Streptosporangiales</taxon>
        <taxon>Thermomonosporaceae</taxon>
        <taxon>Actinocorallia</taxon>
    </lineage>
</organism>
<dbReference type="InterPro" id="IPR050267">
    <property type="entry name" value="Anti-sigma-factor_SerPK"/>
</dbReference>
<dbReference type="PANTHER" id="PTHR35526:SF3">
    <property type="entry name" value="ANTI-SIGMA-F FACTOR RSBW"/>
    <property type="match status" value="1"/>
</dbReference>
<evidence type="ECO:0000313" key="4">
    <source>
        <dbReference type="Proteomes" id="UP001501237"/>
    </source>
</evidence>
<dbReference type="InterPro" id="IPR003594">
    <property type="entry name" value="HATPase_dom"/>
</dbReference>
<dbReference type="Proteomes" id="UP001501237">
    <property type="component" value="Unassembled WGS sequence"/>
</dbReference>
<dbReference type="Pfam" id="PF13581">
    <property type="entry name" value="HATPase_c_2"/>
    <property type="match status" value="1"/>
</dbReference>
<dbReference type="SUPFAM" id="SSF55874">
    <property type="entry name" value="ATPase domain of HSP90 chaperone/DNA topoisomerase II/histidine kinase"/>
    <property type="match status" value="1"/>
</dbReference>
<proteinExistence type="predicted"/>
<reference evidence="4" key="1">
    <citation type="journal article" date="2019" name="Int. J. Syst. Evol. Microbiol.">
        <title>The Global Catalogue of Microorganisms (GCM) 10K type strain sequencing project: providing services to taxonomists for standard genome sequencing and annotation.</title>
        <authorList>
            <consortium name="The Broad Institute Genomics Platform"/>
            <consortium name="The Broad Institute Genome Sequencing Center for Infectious Disease"/>
            <person name="Wu L."/>
            <person name="Ma J."/>
        </authorList>
    </citation>
    <scope>NUCLEOTIDE SEQUENCE [LARGE SCALE GENOMIC DNA]</scope>
    <source>
        <strain evidence="4">JCM 9377</strain>
    </source>
</reference>
<keyword evidence="1" id="KW-0723">Serine/threonine-protein kinase</keyword>
<feature type="domain" description="Histidine kinase/HSP90-like ATPase" evidence="2">
    <location>
        <begin position="9"/>
        <end position="120"/>
    </location>
</feature>
<accession>A0ABP6QNZ7</accession>
<evidence type="ECO:0000313" key="3">
    <source>
        <dbReference type="EMBL" id="GAA3236816.1"/>
    </source>
</evidence>
<evidence type="ECO:0000259" key="2">
    <source>
        <dbReference type="Pfam" id="PF13581"/>
    </source>
</evidence>
<keyword evidence="4" id="KW-1185">Reference proteome</keyword>
<dbReference type="CDD" id="cd16936">
    <property type="entry name" value="HATPase_RsbW-like"/>
    <property type="match status" value="1"/>
</dbReference>
<keyword evidence="1" id="KW-0808">Transferase</keyword>
<evidence type="ECO:0000256" key="1">
    <source>
        <dbReference type="ARBA" id="ARBA00022527"/>
    </source>
</evidence>
<sequence length="171" mass="18130">MTSEILEVAAAPEKVGEVRRWARKVLESLPDGIVDDLVLLLTEVVTNSIEHSASRRGGLVTVQLTAARTHLRCEVTDGGGDTCPQLLELADAEHGRGLLIVDRISARWGSREVTGGGTLTWFELGRGAARLLPLLDGSGIRGWGARGGEVLSGGQGRGRVYSIWGTGVPLP</sequence>
<dbReference type="Gene3D" id="3.30.565.10">
    <property type="entry name" value="Histidine kinase-like ATPase, C-terminal domain"/>
    <property type="match status" value="1"/>
</dbReference>
<dbReference type="InterPro" id="IPR036890">
    <property type="entry name" value="HATPase_C_sf"/>
</dbReference>
<dbReference type="PANTHER" id="PTHR35526">
    <property type="entry name" value="ANTI-SIGMA-F FACTOR RSBW-RELATED"/>
    <property type="match status" value="1"/>
</dbReference>
<comment type="caution">
    <text evidence="3">The sequence shown here is derived from an EMBL/GenBank/DDBJ whole genome shotgun (WGS) entry which is preliminary data.</text>
</comment>
<gene>
    <name evidence="3" type="ORF">GCM10010468_71240</name>
</gene>
<dbReference type="EMBL" id="BAAAUV010000031">
    <property type="protein sequence ID" value="GAA3236816.1"/>
    <property type="molecule type" value="Genomic_DNA"/>
</dbReference>
<dbReference type="RefSeq" id="WP_344837457.1">
    <property type="nucleotide sequence ID" value="NZ_BAAAUV010000031.1"/>
</dbReference>
<name>A0ABP6QNZ7_9ACTN</name>
<protein>
    <recommendedName>
        <fullName evidence="2">Histidine kinase/HSP90-like ATPase domain-containing protein</fullName>
    </recommendedName>
</protein>